<dbReference type="Pfam" id="PF10816">
    <property type="entry name" value="DUF2760"/>
    <property type="match status" value="1"/>
</dbReference>
<dbReference type="RefSeq" id="WP_013033869.1">
    <property type="nucleotide sequence ID" value="NC_013960.1"/>
</dbReference>
<dbReference type="AlphaFoldDB" id="D5BYN1"/>
<dbReference type="HOGENOM" id="CLU_074059_1_0_6"/>
<dbReference type="EMBL" id="CP001798">
    <property type="protein sequence ID" value="ADE16019.1"/>
    <property type="molecule type" value="Genomic_DNA"/>
</dbReference>
<protein>
    <recommendedName>
        <fullName evidence="1">DUF2760 domain-containing protein</fullName>
    </recommendedName>
</protein>
<gene>
    <name evidence="2" type="ordered locus">Nhal_2959</name>
</gene>
<organism evidence="2 3">
    <name type="scientific">Nitrosococcus halophilus (strain Nc4)</name>
    <dbReference type="NCBI Taxonomy" id="472759"/>
    <lineage>
        <taxon>Bacteria</taxon>
        <taxon>Pseudomonadati</taxon>
        <taxon>Pseudomonadota</taxon>
        <taxon>Gammaproteobacteria</taxon>
        <taxon>Chromatiales</taxon>
        <taxon>Chromatiaceae</taxon>
        <taxon>Nitrosococcus</taxon>
    </lineage>
</organism>
<evidence type="ECO:0000313" key="3">
    <source>
        <dbReference type="Proteomes" id="UP000001844"/>
    </source>
</evidence>
<feature type="domain" description="DUF2760" evidence="1">
    <location>
        <begin position="62"/>
        <end position="184"/>
    </location>
</feature>
<accession>D5BYN1</accession>
<evidence type="ECO:0000313" key="2">
    <source>
        <dbReference type="EMBL" id="ADE16019.1"/>
    </source>
</evidence>
<name>D5BYN1_NITHN</name>
<evidence type="ECO:0000259" key="1">
    <source>
        <dbReference type="Pfam" id="PF10816"/>
    </source>
</evidence>
<reference evidence="3" key="1">
    <citation type="submission" date="2010-04" db="EMBL/GenBank/DDBJ databases">
        <title>Complete genome sequence of Nitrosococcus halophilus Nc4, a salt-adapted, aerobic obligate ammonia-oxidizing sulfur purple bacterium.</title>
        <authorList>
            <consortium name="US DOE Joint Genome Institute"/>
            <person name="Campbell M.A."/>
            <person name="Malfatti S.A."/>
            <person name="Chain P.S.G."/>
            <person name="Heidelberg J.F."/>
            <person name="Ward B.B."/>
            <person name="Klotz M.G."/>
        </authorList>
    </citation>
    <scope>NUCLEOTIDE SEQUENCE [LARGE SCALE GENOMIC DNA]</scope>
    <source>
        <strain evidence="3">Nc4</strain>
    </source>
</reference>
<dbReference type="OrthoDB" id="21395at2"/>
<proteinExistence type="predicted"/>
<dbReference type="Proteomes" id="UP000001844">
    <property type="component" value="Chromosome"/>
</dbReference>
<dbReference type="InterPro" id="IPR021212">
    <property type="entry name" value="DUF2760"/>
</dbReference>
<sequence>MTESKPSFFISRLFLAFSTFWSILLNKEFAAAMLRFRHGEISPSAEPVELPPEPPALKEASPDAALQLLGLLQREGRLIDFLEEEMDHYSDAEIGAAARIVHRGCRKVLHEHFSIAPVRTETEGTRITLNRGFDASTIRLTGNVVGEPPFNGRLTHPGWQAQDIKLPKIAADHKVEVLAPAEVEL</sequence>
<dbReference type="eggNOG" id="ENOG5032SHU">
    <property type="taxonomic scope" value="Bacteria"/>
</dbReference>
<keyword evidence="3" id="KW-1185">Reference proteome</keyword>
<dbReference type="KEGG" id="nhl:Nhal_2959"/>
<dbReference type="STRING" id="472759.Nhal_2959"/>